<sequence>MSTADFSQYVDPAKVPRLSKSDARMSLTDYPPFLDRLLGVWGPLSTQEFHGLTTDGHRIEGLFSTEPDGAPVEAAAKAAAHWLAALDSSIRDKVSFSLDSDLWRHWQNTPLILRDSQVELLELPMPQRELALEIVQASLSSSGHQRVRDVMSNNLFLGRLIDLTELLNEWSFTMSIFGTPSVEQPWGWQLFGHHLALNCIFVGRRMVLSPVFIGLEPDHGHGEESRRLFRPHEERALRLMRSLGDAERSRAALYGSMLTSEQQPGRYHPDDGRQVGGAFQDNRIVPHEGVPVGSLGLRARRNLLSLAELFVENLPGGPAEARMREIERYLEQTHFAWIGPVDEVSPFYFRIHSPVVLFEFDHHSGIFLANEEPARFHVHTIVRSPNGGDYGKDLLQQHYSSSAHDRAVPGRQAGHDHAHDDHRRHGAHSHDGGKTFHRHD</sequence>
<evidence type="ECO:0000313" key="2">
    <source>
        <dbReference type="EMBL" id="APA90552.2"/>
    </source>
</evidence>
<dbReference type="PANTHER" id="PTHR37489:SF1">
    <property type="entry name" value="DUF3500 DOMAIN-CONTAINING PROTEIN"/>
    <property type="match status" value="1"/>
</dbReference>
<keyword evidence="3" id="KW-1185">Reference proteome</keyword>
<dbReference type="Pfam" id="PF12006">
    <property type="entry name" value="DUF3500"/>
    <property type="match status" value="1"/>
</dbReference>
<proteinExistence type="predicted"/>
<reference evidence="2" key="1">
    <citation type="submission" date="2016-09" db="EMBL/GenBank/DDBJ databases">
        <title>The Complete Genome of Burkholderia sprentiae wsm5005.</title>
        <authorList>
            <person name="De Meyer S."/>
            <person name="Wang P."/>
            <person name="Terpolilli J."/>
        </authorList>
    </citation>
    <scope>NUCLEOTIDE SEQUENCE [LARGE SCALE GENOMIC DNA]</scope>
    <source>
        <strain evidence="2">WSM5005</strain>
        <plasmid evidence="2">pl2WSM5005</plasmid>
    </source>
</reference>
<accession>A0A1I9YWE7</accession>
<feature type="region of interest" description="Disordered" evidence="1">
    <location>
        <begin position="402"/>
        <end position="440"/>
    </location>
</feature>
<protein>
    <submittedName>
        <fullName evidence="2">DUF3500 domain-containing protein</fullName>
    </submittedName>
</protein>
<keyword evidence="2" id="KW-0614">Plasmid</keyword>
<evidence type="ECO:0000256" key="1">
    <source>
        <dbReference type="SAM" id="MobiDB-lite"/>
    </source>
</evidence>
<gene>
    <name evidence="2" type="ORF">BJG93_33925</name>
</gene>
<organism evidence="2 3">
    <name type="scientific">Paraburkholderia sprentiae WSM5005</name>
    <dbReference type="NCBI Taxonomy" id="754502"/>
    <lineage>
        <taxon>Bacteria</taxon>
        <taxon>Pseudomonadati</taxon>
        <taxon>Pseudomonadota</taxon>
        <taxon>Betaproteobacteria</taxon>
        <taxon>Burkholderiales</taxon>
        <taxon>Burkholderiaceae</taxon>
        <taxon>Paraburkholderia</taxon>
    </lineage>
</organism>
<geneLocation type="plasmid" evidence="2 3">
    <name>pl2WSM5005</name>
</geneLocation>
<name>A0A1I9YWE7_9BURK</name>
<dbReference type="InterPro" id="IPR021889">
    <property type="entry name" value="DUF3500"/>
</dbReference>
<dbReference type="AlphaFoldDB" id="A0A1I9YWE7"/>
<feature type="compositionally biased region" description="Basic and acidic residues" evidence="1">
    <location>
        <begin position="403"/>
        <end position="434"/>
    </location>
</feature>
<dbReference type="Proteomes" id="UP000179860">
    <property type="component" value="Plasmid pl2WSM5005"/>
</dbReference>
<dbReference type="OrthoDB" id="581140at2"/>
<dbReference type="EMBL" id="CP017565">
    <property type="protein sequence ID" value="APA90552.2"/>
    <property type="molecule type" value="Genomic_DNA"/>
</dbReference>
<reference evidence="2" key="2">
    <citation type="submission" date="2021-06" db="EMBL/GenBank/DDBJ databases">
        <authorList>
            <person name="Rogers T.H."/>
            <person name="Ramsay J.P."/>
            <person name="Wang P."/>
            <person name="Terpolilli J."/>
        </authorList>
    </citation>
    <scope>NUCLEOTIDE SEQUENCE</scope>
    <source>
        <strain evidence="2">WSM5005</strain>
        <plasmid evidence="2">pl2WSM5005</plasmid>
    </source>
</reference>
<dbReference type="KEGG" id="pspw:BJG93_33925"/>
<dbReference type="PANTHER" id="PTHR37489">
    <property type="entry name" value="DUF3500 DOMAIN-CONTAINING PROTEIN"/>
    <property type="match status" value="1"/>
</dbReference>
<evidence type="ECO:0000313" key="3">
    <source>
        <dbReference type="Proteomes" id="UP000179860"/>
    </source>
</evidence>
<dbReference type="RefSeq" id="WP_154671653.1">
    <property type="nucleotide sequence ID" value="NZ_CP017565.2"/>
</dbReference>